<gene>
    <name evidence="2" type="ORF">F511_35634</name>
</gene>
<feature type="compositionally biased region" description="Polar residues" evidence="1">
    <location>
        <begin position="1"/>
        <end position="21"/>
    </location>
</feature>
<name>A0A2Z7A6N1_9LAMI</name>
<protein>
    <submittedName>
        <fullName evidence="2">Uncharacterized protein</fullName>
    </submittedName>
</protein>
<organism evidence="2 3">
    <name type="scientific">Dorcoceras hygrometricum</name>
    <dbReference type="NCBI Taxonomy" id="472368"/>
    <lineage>
        <taxon>Eukaryota</taxon>
        <taxon>Viridiplantae</taxon>
        <taxon>Streptophyta</taxon>
        <taxon>Embryophyta</taxon>
        <taxon>Tracheophyta</taxon>
        <taxon>Spermatophyta</taxon>
        <taxon>Magnoliopsida</taxon>
        <taxon>eudicotyledons</taxon>
        <taxon>Gunneridae</taxon>
        <taxon>Pentapetalae</taxon>
        <taxon>asterids</taxon>
        <taxon>lamiids</taxon>
        <taxon>Lamiales</taxon>
        <taxon>Gesneriaceae</taxon>
        <taxon>Didymocarpoideae</taxon>
        <taxon>Trichosporeae</taxon>
        <taxon>Loxocarpinae</taxon>
        <taxon>Dorcoceras</taxon>
    </lineage>
</organism>
<evidence type="ECO:0000313" key="2">
    <source>
        <dbReference type="EMBL" id="KZV16921.1"/>
    </source>
</evidence>
<feature type="region of interest" description="Disordered" evidence="1">
    <location>
        <begin position="1"/>
        <end position="29"/>
    </location>
</feature>
<dbReference type="EMBL" id="KV018506">
    <property type="protein sequence ID" value="KZV16921.1"/>
    <property type="molecule type" value="Genomic_DNA"/>
</dbReference>
<dbReference type="Proteomes" id="UP000250235">
    <property type="component" value="Unassembled WGS sequence"/>
</dbReference>
<sequence length="207" mass="23696">MLIKSNQTIQHHLSGQQTHTSKGGHGDNITQWGRTQPTLIHKQLGNEGVVRHSRCRYSDLQDVCMVMESLTTLDLPMVVDSIGIYEFKRPHYTLTMTDWFLQALSVIPRGSWGDVARRFTMIRWGPWGIHLRRTKKFLSLFFLSSPLLSFPRRRRGRKSCTDRSGEEIPSVKSSLSFLVQIGKGIEIPVVDRIRRTKPPTVEVLISS</sequence>
<proteinExistence type="predicted"/>
<accession>A0A2Z7A6N1</accession>
<reference evidence="2 3" key="1">
    <citation type="journal article" date="2015" name="Proc. Natl. Acad. Sci. U.S.A.">
        <title>The resurrection genome of Boea hygrometrica: A blueprint for survival of dehydration.</title>
        <authorList>
            <person name="Xiao L."/>
            <person name="Yang G."/>
            <person name="Zhang L."/>
            <person name="Yang X."/>
            <person name="Zhao S."/>
            <person name="Ji Z."/>
            <person name="Zhou Q."/>
            <person name="Hu M."/>
            <person name="Wang Y."/>
            <person name="Chen M."/>
            <person name="Xu Y."/>
            <person name="Jin H."/>
            <person name="Xiao X."/>
            <person name="Hu G."/>
            <person name="Bao F."/>
            <person name="Hu Y."/>
            <person name="Wan P."/>
            <person name="Li L."/>
            <person name="Deng X."/>
            <person name="Kuang T."/>
            <person name="Xiang C."/>
            <person name="Zhu J.K."/>
            <person name="Oliver M.J."/>
            <person name="He Y."/>
        </authorList>
    </citation>
    <scope>NUCLEOTIDE SEQUENCE [LARGE SCALE GENOMIC DNA]</scope>
    <source>
        <strain evidence="3">cv. XS01</strain>
    </source>
</reference>
<evidence type="ECO:0000313" key="3">
    <source>
        <dbReference type="Proteomes" id="UP000250235"/>
    </source>
</evidence>
<evidence type="ECO:0000256" key="1">
    <source>
        <dbReference type="SAM" id="MobiDB-lite"/>
    </source>
</evidence>
<keyword evidence="3" id="KW-1185">Reference proteome</keyword>
<dbReference type="AlphaFoldDB" id="A0A2Z7A6N1"/>